<dbReference type="AlphaFoldDB" id="A0A4U5JFN5"/>
<dbReference type="Gene3D" id="1.10.10.10">
    <property type="entry name" value="Winged helix-like DNA-binding domain superfamily/Winged helix DNA-binding domain"/>
    <property type="match status" value="1"/>
</dbReference>
<dbReference type="EMBL" id="QKNX01000002">
    <property type="protein sequence ID" value="TKR26497.1"/>
    <property type="molecule type" value="Genomic_DNA"/>
</dbReference>
<sequence length="124" mass="13882">MGNRTKSASGRCVPALSDDRLYRALAARPRRRLLYLLLERGERSVEELATLLTGWEATETGTMGAVADRDRIRTTLDHIHLPLLTDVGLVVYDRQRGTVEAEPVDPFLEELIERGVDAESQPQP</sequence>
<organism evidence="2 3">
    <name type="scientific">Natronomonas salsuginis</name>
    <dbReference type="NCBI Taxonomy" id="2217661"/>
    <lineage>
        <taxon>Archaea</taxon>
        <taxon>Methanobacteriati</taxon>
        <taxon>Methanobacteriota</taxon>
        <taxon>Stenosarchaea group</taxon>
        <taxon>Halobacteria</taxon>
        <taxon>Halobacteriales</taxon>
        <taxon>Natronomonadaceae</taxon>
        <taxon>Natronomonas</taxon>
    </lineage>
</organism>
<dbReference type="OrthoDB" id="21363at2157"/>
<dbReference type="Proteomes" id="UP000308037">
    <property type="component" value="Unassembled WGS sequence"/>
</dbReference>
<keyword evidence="3" id="KW-1185">Reference proteome</keyword>
<reference evidence="2 3" key="1">
    <citation type="submission" date="2019-04" db="EMBL/GenBank/DDBJ databases">
        <title>Natronomonas sp. F20-122 a newhaloarchaeon isolated from a saline saltern of Isla Bacuta, Huelva, Spain.</title>
        <authorList>
            <person name="Duran-Viseras A."/>
            <person name="Sanchez-Porro C."/>
            <person name="Ventosa A."/>
        </authorList>
    </citation>
    <scope>NUCLEOTIDE SEQUENCE [LARGE SCALE GENOMIC DNA]</scope>
    <source>
        <strain evidence="2 3">F20-122</strain>
    </source>
</reference>
<evidence type="ECO:0000259" key="1">
    <source>
        <dbReference type="Pfam" id="PF24035"/>
    </source>
</evidence>
<dbReference type="InterPro" id="IPR055768">
    <property type="entry name" value="DUF7344"/>
</dbReference>
<gene>
    <name evidence="2" type="ORF">DM868_07990</name>
</gene>
<name>A0A4U5JFN5_9EURY</name>
<accession>A0A4U5JFN5</accession>
<dbReference type="InterPro" id="IPR036388">
    <property type="entry name" value="WH-like_DNA-bd_sf"/>
</dbReference>
<dbReference type="InterPro" id="IPR036390">
    <property type="entry name" value="WH_DNA-bd_sf"/>
</dbReference>
<dbReference type="Pfam" id="PF24035">
    <property type="entry name" value="DUF7344"/>
    <property type="match status" value="1"/>
</dbReference>
<comment type="caution">
    <text evidence="2">The sequence shown here is derived from an EMBL/GenBank/DDBJ whole genome shotgun (WGS) entry which is preliminary data.</text>
</comment>
<evidence type="ECO:0000313" key="3">
    <source>
        <dbReference type="Proteomes" id="UP000308037"/>
    </source>
</evidence>
<protein>
    <submittedName>
        <fullName evidence="2">ArsR family transcriptional regulator</fullName>
    </submittedName>
</protein>
<proteinExistence type="predicted"/>
<evidence type="ECO:0000313" key="2">
    <source>
        <dbReference type="EMBL" id="TKR26497.1"/>
    </source>
</evidence>
<feature type="domain" description="DUF7344" evidence="1">
    <location>
        <begin position="23"/>
        <end position="100"/>
    </location>
</feature>
<dbReference type="SUPFAM" id="SSF46785">
    <property type="entry name" value="Winged helix' DNA-binding domain"/>
    <property type="match status" value="1"/>
</dbReference>